<dbReference type="InterPro" id="IPR050097">
    <property type="entry name" value="Ferredoxin-NADP_redctase_2"/>
</dbReference>
<evidence type="ECO:0000313" key="6">
    <source>
        <dbReference type="Proteomes" id="UP000623608"/>
    </source>
</evidence>
<dbReference type="SUPFAM" id="SSF51905">
    <property type="entry name" value="FAD/NAD(P)-binding domain"/>
    <property type="match status" value="1"/>
</dbReference>
<keyword evidence="6" id="KW-1185">Reference proteome</keyword>
<proteinExistence type="predicted"/>
<accession>A0A919TSB4</accession>
<name>A0A919TSB4_9ACTN</name>
<dbReference type="InterPro" id="IPR018490">
    <property type="entry name" value="cNMP-bd_dom_sf"/>
</dbReference>
<dbReference type="PRINTS" id="PR00469">
    <property type="entry name" value="PNDRDTASEII"/>
</dbReference>
<sequence length="568" mass="59233">MATVGGLCDDSGVSTYPTVFPELGEQESELFANAFPQIEPHLFSRAVSYGSRHEVAVGDILFDVGDEDCDLILVETGTVEIVGTPTATAPEELFLSAGPGQFAGELNLLTGQTRLLSARVAEAGVIHRIDPAGFRLLMAQDAELSDLLLRGFVARRVLLARRTGRNLEVIGDPTSGGGLALQTFLARQEQPHLWLTDTSDEGRKAMTEAGLTDDDLPAVVTPRETLRRVNPGILSQHLGLTYRRTPKGVADLTIVGAGPAGLAAAVYGASEGLETVLLDAVATGGQAAASSRIENYMGFPFGLSGAALTGRAAVQALKFGAHLASPCAVASLDSGPDGHVITLIDGTEIPTRTVLVATGAAYRNLPLDRWPHFVGNGIYYAATDLEAQAVAGLPVTVVGGANSAGQAAIYLARRAGQVTLVVRGQDLYAKMSSYLVDRILAEPRITVRTATEVTALSGAHRLSEITLTSAGEPESCGCFGLFCFIGAAPATDWLTGVALDDNGFLPTDVQLGDRWTGVGRGPLAFETSVPGVFAAGDVRSESMKRVAAAVGEGASAVRSVHQALAFRA</sequence>
<dbReference type="SUPFAM" id="SSF51206">
    <property type="entry name" value="cAMP-binding domain-like"/>
    <property type="match status" value="1"/>
</dbReference>
<gene>
    <name evidence="5" type="primary">trxB_2</name>
    <name evidence="5" type="ORF">Ate02nite_28040</name>
</gene>
<dbReference type="Pfam" id="PF00027">
    <property type="entry name" value="cNMP_binding"/>
    <property type="match status" value="1"/>
</dbReference>
<dbReference type="PRINTS" id="PR00368">
    <property type="entry name" value="FADPNR"/>
</dbReference>
<dbReference type="InterPro" id="IPR014710">
    <property type="entry name" value="RmlC-like_jellyroll"/>
</dbReference>
<evidence type="ECO:0000256" key="3">
    <source>
        <dbReference type="ARBA" id="ARBA00048132"/>
    </source>
</evidence>
<reference evidence="5" key="1">
    <citation type="submission" date="2021-01" db="EMBL/GenBank/DDBJ databases">
        <title>Whole genome shotgun sequence of Actinoplanes tereljensis NBRC 105297.</title>
        <authorList>
            <person name="Komaki H."/>
            <person name="Tamura T."/>
        </authorList>
    </citation>
    <scope>NUCLEOTIDE SEQUENCE</scope>
    <source>
        <strain evidence="5">NBRC 105297</strain>
    </source>
</reference>
<dbReference type="InterPro" id="IPR036188">
    <property type="entry name" value="FAD/NAD-bd_sf"/>
</dbReference>
<evidence type="ECO:0000313" key="5">
    <source>
        <dbReference type="EMBL" id="GIF20074.1"/>
    </source>
</evidence>
<comment type="caution">
    <text evidence="5">The sequence shown here is derived from an EMBL/GenBank/DDBJ whole genome shotgun (WGS) entry which is preliminary data.</text>
</comment>
<evidence type="ECO:0000256" key="2">
    <source>
        <dbReference type="ARBA" id="ARBA00023002"/>
    </source>
</evidence>
<dbReference type="PROSITE" id="PS50042">
    <property type="entry name" value="CNMP_BINDING_3"/>
    <property type="match status" value="1"/>
</dbReference>
<dbReference type="CDD" id="cd00038">
    <property type="entry name" value="CAP_ED"/>
    <property type="match status" value="1"/>
</dbReference>
<dbReference type="GO" id="GO:0004791">
    <property type="term" value="F:thioredoxin-disulfide reductase (NADPH) activity"/>
    <property type="evidence" value="ECO:0007669"/>
    <property type="project" value="UniProtKB-EC"/>
</dbReference>
<dbReference type="InterPro" id="IPR000595">
    <property type="entry name" value="cNMP-bd_dom"/>
</dbReference>
<dbReference type="SMART" id="SM00100">
    <property type="entry name" value="cNMP"/>
    <property type="match status" value="1"/>
</dbReference>
<dbReference type="Proteomes" id="UP000623608">
    <property type="component" value="Unassembled WGS sequence"/>
</dbReference>
<organism evidence="5 6">
    <name type="scientific">Paractinoplanes tereljensis</name>
    <dbReference type="NCBI Taxonomy" id="571912"/>
    <lineage>
        <taxon>Bacteria</taxon>
        <taxon>Bacillati</taxon>
        <taxon>Actinomycetota</taxon>
        <taxon>Actinomycetes</taxon>
        <taxon>Micromonosporales</taxon>
        <taxon>Micromonosporaceae</taxon>
        <taxon>Paractinoplanes</taxon>
    </lineage>
</organism>
<dbReference type="InterPro" id="IPR023753">
    <property type="entry name" value="FAD/NAD-binding_dom"/>
</dbReference>
<dbReference type="AlphaFoldDB" id="A0A919TSB4"/>
<keyword evidence="1" id="KW-0285">Flavoprotein</keyword>
<dbReference type="PANTHER" id="PTHR48105">
    <property type="entry name" value="THIOREDOXIN REDUCTASE 1-RELATED-RELATED"/>
    <property type="match status" value="1"/>
</dbReference>
<feature type="domain" description="Cyclic nucleotide-binding" evidence="4">
    <location>
        <begin position="34"/>
        <end position="155"/>
    </location>
</feature>
<evidence type="ECO:0000256" key="1">
    <source>
        <dbReference type="ARBA" id="ARBA00022630"/>
    </source>
</evidence>
<protein>
    <submittedName>
        <fullName evidence="5">Thioredoxin reductase</fullName>
    </submittedName>
</protein>
<dbReference type="Gene3D" id="3.50.50.60">
    <property type="entry name" value="FAD/NAD(P)-binding domain"/>
    <property type="match status" value="2"/>
</dbReference>
<dbReference type="Gene3D" id="2.60.120.10">
    <property type="entry name" value="Jelly Rolls"/>
    <property type="match status" value="1"/>
</dbReference>
<evidence type="ECO:0000259" key="4">
    <source>
        <dbReference type="PROSITE" id="PS50042"/>
    </source>
</evidence>
<dbReference type="EMBL" id="BOMY01000020">
    <property type="protein sequence ID" value="GIF20074.1"/>
    <property type="molecule type" value="Genomic_DNA"/>
</dbReference>
<comment type="catalytic activity">
    <reaction evidence="3">
        <text>[thioredoxin]-dithiol + NADP(+) = [thioredoxin]-disulfide + NADPH + H(+)</text>
        <dbReference type="Rhea" id="RHEA:20345"/>
        <dbReference type="Rhea" id="RHEA-COMP:10698"/>
        <dbReference type="Rhea" id="RHEA-COMP:10700"/>
        <dbReference type="ChEBI" id="CHEBI:15378"/>
        <dbReference type="ChEBI" id="CHEBI:29950"/>
        <dbReference type="ChEBI" id="CHEBI:50058"/>
        <dbReference type="ChEBI" id="CHEBI:57783"/>
        <dbReference type="ChEBI" id="CHEBI:58349"/>
        <dbReference type="EC" id="1.8.1.9"/>
    </reaction>
</comment>
<keyword evidence="2" id="KW-0560">Oxidoreductase</keyword>
<dbReference type="Pfam" id="PF07992">
    <property type="entry name" value="Pyr_redox_2"/>
    <property type="match status" value="1"/>
</dbReference>